<comment type="caution">
    <text evidence="1">The sequence shown here is derived from an EMBL/GenBank/DDBJ whole genome shotgun (WGS) entry which is preliminary data.</text>
</comment>
<evidence type="ECO:0000313" key="2">
    <source>
        <dbReference type="Proteomes" id="UP001064048"/>
    </source>
</evidence>
<organism evidence="1 2">
    <name type="scientific">Choristoneura fumiferana</name>
    <name type="common">Spruce budworm moth</name>
    <name type="synonym">Archips fumiferana</name>
    <dbReference type="NCBI Taxonomy" id="7141"/>
    <lineage>
        <taxon>Eukaryota</taxon>
        <taxon>Metazoa</taxon>
        <taxon>Ecdysozoa</taxon>
        <taxon>Arthropoda</taxon>
        <taxon>Hexapoda</taxon>
        <taxon>Insecta</taxon>
        <taxon>Pterygota</taxon>
        <taxon>Neoptera</taxon>
        <taxon>Endopterygota</taxon>
        <taxon>Lepidoptera</taxon>
        <taxon>Glossata</taxon>
        <taxon>Ditrysia</taxon>
        <taxon>Tortricoidea</taxon>
        <taxon>Tortricidae</taxon>
        <taxon>Tortricinae</taxon>
        <taxon>Choristoneura</taxon>
    </lineage>
</organism>
<reference evidence="1 2" key="1">
    <citation type="journal article" date="2022" name="Genome Biol. Evol.">
        <title>The Spruce Budworm Genome: Reconstructing the Evolutionary History of Antifreeze Proteins.</title>
        <authorList>
            <person name="Beliveau C."/>
            <person name="Gagne P."/>
            <person name="Picq S."/>
            <person name="Vernygora O."/>
            <person name="Keeling C.I."/>
            <person name="Pinkney K."/>
            <person name="Doucet D."/>
            <person name="Wen F."/>
            <person name="Johnston J.S."/>
            <person name="Maaroufi H."/>
            <person name="Boyle B."/>
            <person name="Laroche J."/>
            <person name="Dewar K."/>
            <person name="Juretic N."/>
            <person name="Blackburn G."/>
            <person name="Nisole A."/>
            <person name="Brunet B."/>
            <person name="Brandao M."/>
            <person name="Lumley L."/>
            <person name="Duan J."/>
            <person name="Quan G."/>
            <person name="Lucarotti C.J."/>
            <person name="Roe A.D."/>
            <person name="Sperling F.A.H."/>
            <person name="Levesque R.C."/>
            <person name="Cusson M."/>
        </authorList>
    </citation>
    <scope>NUCLEOTIDE SEQUENCE [LARGE SCALE GENOMIC DNA]</scope>
    <source>
        <strain evidence="1">Glfc:IPQL:Cfum</strain>
    </source>
</reference>
<sequence>MGSRDQIYRCKRDEQLDTLKRDGALTCFISKMFLFSAGRIIIELRNDIVPKTAENFRALCTGEKGIGVNGKPLHYKNTKFHKAVKQFMVQGGDIINGDGTSGESIYGPTFEDENFKLTHEAGVLSMANKGRAHTNGSQFCITSQQSNHLDGMNVVFGRVLSGLGLVVEMQEYGEEYDCKPCVECVVSDCGEVVGDWREWSRDPADHLPDFPEDHPGCTSSGSVALTAARLRMSGGGSMRIVSAGGNSSMVNGIDLKFGSCSLDDNASTLEQLISSIMTVKGIGNAYFGAGRYRGAARRYGKCLRYIAALMQTLDAADKKDVDAFDTAVVFTQQCNLNLAACHVKLEEYAACIKCCTEVLQLDPRNEKAFYRRGQANFALKNYDAALADLKQADEVSPNNKAVLKLLDQVRVTNKKYNDMQKQRLSKFFRDQQTKGVSIGNN</sequence>
<evidence type="ECO:0000313" key="1">
    <source>
        <dbReference type="EMBL" id="KAI8441127.1"/>
    </source>
</evidence>
<name>A0ACC0KXB4_CHOFU</name>
<keyword evidence="2" id="KW-1185">Reference proteome</keyword>
<dbReference type="Proteomes" id="UP001064048">
    <property type="component" value="Chromosome 15"/>
</dbReference>
<accession>A0ACC0KXB4</accession>
<gene>
    <name evidence="1" type="ORF">MSG28_009379</name>
</gene>
<dbReference type="EMBL" id="CM046115">
    <property type="protein sequence ID" value="KAI8441127.1"/>
    <property type="molecule type" value="Genomic_DNA"/>
</dbReference>
<proteinExistence type="predicted"/>
<protein>
    <submittedName>
        <fullName evidence="1">Uncharacterized protein</fullName>
    </submittedName>
</protein>